<keyword evidence="3" id="KW-0520">NAD</keyword>
<evidence type="ECO:0000256" key="2">
    <source>
        <dbReference type="ARBA" id="ARBA00023002"/>
    </source>
</evidence>
<keyword evidence="2 4" id="KW-0560">Oxidoreductase</keyword>
<dbReference type="InterPro" id="IPR016161">
    <property type="entry name" value="Ald_DH/histidinol_DH"/>
</dbReference>
<protein>
    <recommendedName>
        <fullName evidence="4">Aldehyde dehydrogenase</fullName>
    </recommendedName>
</protein>
<dbReference type="PANTHER" id="PTHR43570">
    <property type="entry name" value="ALDEHYDE DEHYDROGENASE"/>
    <property type="match status" value="1"/>
</dbReference>
<sequence>MTLASSTIVAREATDDDAGAIAALQETIAAQRAAFRADPYPSLERRVAHLRALAGMLVGNRARIRAAVDEDFGGHPARFTDLIEILAPAGRAAIAIEELAGWMAEEERAIDPGMYGTGRASMRYEPKGVVGNMAPWNFPFEIACGPVVEMLAAGNRVVIKPSDLAPASASLLAELVAETFDPDHVAVSVGGLELARAFARQPWDHLMYTGSPGVGREVMRAAAEHLVPVTLELGGKCPAVLTPSGVGAAAAEAILGTKLIKNGQMCISVDHVLVPRDRLEELVELLVDTAAARVPGHSGTDDCVGMISERHRERIEALLREARDAGTRIVDLEPGAARDGRRLPLSLVIDPDPSLRLSREELFGPILPLVPYDDLGEAVAAIDATDRPLGLYVFGEDPAECEAIVRAARSGGACINACALQGALPTLGFGGSGTSGMGRHHGIEGFREFSTARGVVVRGRDDAIDLLYPPYDERLGAVVDAAFAG</sequence>
<evidence type="ECO:0000256" key="3">
    <source>
        <dbReference type="ARBA" id="ARBA00023027"/>
    </source>
</evidence>
<name>A0ABU4VLJ5_9ACTN</name>
<dbReference type="EMBL" id="JAXAVX010000003">
    <property type="protein sequence ID" value="MDX8151743.1"/>
    <property type="molecule type" value="Genomic_DNA"/>
</dbReference>
<proteinExistence type="inferred from homology"/>
<dbReference type="InterPro" id="IPR015590">
    <property type="entry name" value="Aldehyde_DH_dom"/>
</dbReference>
<dbReference type="SUPFAM" id="SSF53720">
    <property type="entry name" value="ALDH-like"/>
    <property type="match status" value="1"/>
</dbReference>
<dbReference type="Pfam" id="PF00171">
    <property type="entry name" value="Aldedh"/>
    <property type="match status" value="1"/>
</dbReference>
<accession>A0ABU4VLJ5</accession>
<evidence type="ECO:0000259" key="5">
    <source>
        <dbReference type="Pfam" id="PF00171"/>
    </source>
</evidence>
<dbReference type="Gene3D" id="3.40.605.10">
    <property type="entry name" value="Aldehyde Dehydrogenase, Chain A, domain 1"/>
    <property type="match status" value="1"/>
</dbReference>
<organism evidence="6 7">
    <name type="scientific">Patulibacter brassicae</name>
    <dbReference type="NCBI Taxonomy" id="1705717"/>
    <lineage>
        <taxon>Bacteria</taxon>
        <taxon>Bacillati</taxon>
        <taxon>Actinomycetota</taxon>
        <taxon>Thermoleophilia</taxon>
        <taxon>Solirubrobacterales</taxon>
        <taxon>Patulibacteraceae</taxon>
        <taxon>Patulibacter</taxon>
    </lineage>
</organism>
<comment type="similarity">
    <text evidence="1 4">Belongs to the aldehyde dehydrogenase family.</text>
</comment>
<evidence type="ECO:0000313" key="6">
    <source>
        <dbReference type="EMBL" id="MDX8151743.1"/>
    </source>
</evidence>
<evidence type="ECO:0000256" key="4">
    <source>
        <dbReference type="PIRNR" id="PIRNR036492"/>
    </source>
</evidence>
<reference evidence="6 7" key="1">
    <citation type="submission" date="2023-11" db="EMBL/GenBank/DDBJ databases">
        <authorList>
            <person name="Xu M."/>
            <person name="Jiang T."/>
        </authorList>
    </citation>
    <scope>NUCLEOTIDE SEQUENCE [LARGE SCALE GENOMIC DNA]</scope>
    <source>
        <strain evidence="6 7">SD</strain>
    </source>
</reference>
<evidence type="ECO:0000256" key="1">
    <source>
        <dbReference type="ARBA" id="ARBA00009986"/>
    </source>
</evidence>
<dbReference type="PANTHER" id="PTHR43570:SF20">
    <property type="entry name" value="ALDEHYDE DEHYDROGENASE ALDX-RELATED"/>
    <property type="match status" value="1"/>
</dbReference>
<dbReference type="InterPro" id="IPR016163">
    <property type="entry name" value="Ald_DH_C"/>
</dbReference>
<dbReference type="InterPro" id="IPR016162">
    <property type="entry name" value="Ald_DH_N"/>
</dbReference>
<dbReference type="RefSeq" id="WP_319953897.1">
    <property type="nucleotide sequence ID" value="NZ_JAXAVX010000003.1"/>
</dbReference>
<feature type="domain" description="Aldehyde dehydrogenase" evidence="5">
    <location>
        <begin position="23"/>
        <end position="452"/>
    </location>
</feature>
<dbReference type="InterPro" id="IPR012394">
    <property type="entry name" value="Aldehyde_DH_NAD(P)"/>
</dbReference>
<dbReference type="Gene3D" id="3.40.309.10">
    <property type="entry name" value="Aldehyde Dehydrogenase, Chain A, domain 2"/>
    <property type="match status" value="1"/>
</dbReference>
<keyword evidence="7" id="KW-1185">Reference proteome</keyword>
<dbReference type="Proteomes" id="UP001277761">
    <property type="component" value="Unassembled WGS sequence"/>
</dbReference>
<comment type="caution">
    <text evidence="6">The sequence shown here is derived from an EMBL/GenBank/DDBJ whole genome shotgun (WGS) entry which is preliminary data.</text>
</comment>
<evidence type="ECO:0000313" key="7">
    <source>
        <dbReference type="Proteomes" id="UP001277761"/>
    </source>
</evidence>
<dbReference type="PIRSF" id="PIRSF036492">
    <property type="entry name" value="ALDH"/>
    <property type="match status" value="1"/>
</dbReference>
<gene>
    <name evidence="6" type="ORF">SK069_09075</name>
</gene>